<protein>
    <recommendedName>
        <fullName evidence="3">Flagellar assembly protein T C-terminal domain-containing protein</fullName>
    </recommendedName>
</protein>
<sequence length="128" mass="13801">MKVVKIISTKQIVVNAGSKDGIKEGQQLEIIDKIGDEPVVDPESGENLGYLNISKGKVIVSRVFPKMSIAEAPSETYSVFDQLTGTFKMPSTTIQSDLNVDPKEITGGLPSPSKDPIRVGDTVIKINE</sequence>
<evidence type="ECO:0000313" key="2">
    <source>
        <dbReference type="Proteomes" id="UP000510788"/>
    </source>
</evidence>
<gene>
    <name evidence="1" type="ORF">GTO82_07315</name>
</gene>
<dbReference type="InterPro" id="IPR038165">
    <property type="entry name" value="FlgT_C_sf"/>
</dbReference>
<dbReference type="AlphaFoldDB" id="A0A9X7Y6E7"/>
<dbReference type="EMBL" id="CP047409">
    <property type="protein sequence ID" value="QLL68657.1"/>
    <property type="molecule type" value="Genomic_DNA"/>
</dbReference>
<evidence type="ECO:0000313" key="1">
    <source>
        <dbReference type="EMBL" id="QLL68657.1"/>
    </source>
</evidence>
<dbReference type="RefSeq" id="WP_180873057.1">
    <property type="nucleotide sequence ID" value="NZ_CP047409.1"/>
</dbReference>
<accession>A0A9X7Y6E7</accession>
<proteinExistence type="predicted"/>
<dbReference type="Gene3D" id="2.40.10.410">
    <property type="entry name" value="FlgT, C-terminal domain"/>
    <property type="match status" value="1"/>
</dbReference>
<organism evidence="1 2">
    <name type="scientific">Lactobacillus johnsonii</name>
    <dbReference type="NCBI Taxonomy" id="33959"/>
    <lineage>
        <taxon>Bacteria</taxon>
        <taxon>Bacillati</taxon>
        <taxon>Bacillota</taxon>
        <taxon>Bacilli</taxon>
        <taxon>Lactobacillales</taxon>
        <taxon>Lactobacillaceae</taxon>
        <taxon>Lactobacillus</taxon>
    </lineage>
</organism>
<evidence type="ECO:0008006" key="3">
    <source>
        <dbReference type="Google" id="ProtNLM"/>
    </source>
</evidence>
<name>A0A9X7Y6E7_LACJH</name>
<dbReference type="Proteomes" id="UP000510788">
    <property type="component" value="Chromosome"/>
</dbReference>
<reference evidence="1 2" key="1">
    <citation type="submission" date="2020-01" db="EMBL/GenBank/DDBJ databases">
        <title>Complete and circular genome sequences of six lactobacillus isolates from horses.</title>
        <authorList>
            <person name="Hassan H.M."/>
        </authorList>
    </citation>
    <scope>NUCLEOTIDE SEQUENCE [LARGE SCALE GENOMIC DNA]</scope>
    <source>
        <strain evidence="1 2">3DG</strain>
    </source>
</reference>